<evidence type="ECO:0000256" key="9">
    <source>
        <dbReference type="SAM" id="MobiDB-lite"/>
    </source>
</evidence>
<organism evidence="10 11">
    <name type="scientific">Corvus moneduloides</name>
    <name type="common">New Caledonian crow</name>
    <dbReference type="NCBI Taxonomy" id="1196302"/>
    <lineage>
        <taxon>Eukaryota</taxon>
        <taxon>Metazoa</taxon>
        <taxon>Chordata</taxon>
        <taxon>Craniata</taxon>
        <taxon>Vertebrata</taxon>
        <taxon>Euteleostomi</taxon>
        <taxon>Archelosauria</taxon>
        <taxon>Archosauria</taxon>
        <taxon>Dinosauria</taxon>
        <taxon>Saurischia</taxon>
        <taxon>Theropoda</taxon>
        <taxon>Coelurosauria</taxon>
        <taxon>Aves</taxon>
        <taxon>Neognathae</taxon>
        <taxon>Neoaves</taxon>
        <taxon>Telluraves</taxon>
        <taxon>Australaves</taxon>
        <taxon>Passeriformes</taxon>
        <taxon>Corvoidea</taxon>
        <taxon>Corvidae</taxon>
        <taxon>Corvus</taxon>
    </lineage>
</organism>
<evidence type="ECO:0000256" key="8">
    <source>
        <dbReference type="ARBA" id="ARBA00035418"/>
    </source>
</evidence>
<evidence type="ECO:0000256" key="3">
    <source>
        <dbReference type="ARBA" id="ARBA00022946"/>
    </source>
</evidence>
<dbReference type="PANTHER" id="PTHR15909:SF0">
    <property type="entry name" value="LARGE RIBOSOMAL SUBUNIT PROTEIN BL35M"/>
    <property type="match status" value="1"/>
</dbReference>
<evidence type="ECO:0000256" key="1">
    <source>
        <dbReference type="ARBA" id="ARBA00004173"/>
    </source>
</evidence>
<keyword evidence="4" id="KW-0689">Ribosomal protein</keyword>
<dbReference type="GO" id="GO:0003735">
    <property type="term" value="F:structural constituent of ribosome"/>
    <property type="evidence" value="ECO:0007669"/>
    <property type="project" value="InterPro"/>
</dbReference>
<dbReference type="PANTHER" id="PTHR15909">
    <property type="entry name" value="39S RIBOSOMAL PROTEIN L35, MITOCHONDRIAL"/>
    <property type="match status" value="1"/>
</dbReference>
<accession>A0A8C3GYQ4</accession>
<evidence type="ECO:0000313" key="11">
    <source>
        <dbReference type="Proteomes" id="UP000694553"/>
    </source>
</evidence>
<evidence type="ECO:0000256" key="2">
    <source>
        <dbReference type="ARBA" id="ARBA00006598"/>
    </source>
</evidence>
<proteinExistence type="inferred from homology"/>
<evidence type="ECO:0000256" key="5">
    <source>
        <dbReference type="ARBA" id="ARBA00023128"/>
    </source>
</evidence>
<evidence type="ECO:0000313" key="10">
    <source>
        <dbReference type="Ensembl" id="ENSCMUP00000014353.2"/>
    </source>
</evidence>
<feature type="compositionally biased region" description="Low complexity" evidence="9">
    <location>
        <begin position="100"/>
        <end position="109"/>
    </location>
</feature>
<dbReference type="SUPFAM" id="SSF143034">
    <property type="entry name" value="L35p-like"/>
    <property type="match status" value="1"/>
</dbReference>
<reference evidence="11" key="1">
    <citation type="submission" date="2019-10" db="EMBL/GenBank/DDBJ databases">
        <title>Corvus moneduloides (New Caledonian crow) genome, bCorMon1, primary haplotype.</title>
        <authorList>
            <person name="Rutz C."/>
            <person name="Fungtammasan C."/>
            <person name="Mountcastle J."/>
            <person name="Formenti G."/>
            <person name="Chow W."/>
            <person name="Howe K."/>
            <person name="Steele M.P."/>
            <person name="Fernandes J."/>
            <person name="Gilbert M.T.P."/>
            <person name="Fedrigo O."/>
            <person name="Jarvis E.D."/>
            <person name="Gemmell N."/>
        </authorList>
    </citation>
    <scope>NUCLEOTIDE SEQUENCE [LARGE SCALE GENOMIC DNA]</scope>
</reference>
<dbReference type="GO" id="GO:0005739">
    <property type="term" value="C:mitochondrion"/>
    <property type="evidence" value="ECO:0007669"/>
    <property type="project" value="UniProtKB-SubCell"/>
</dbReference>
<evidence type="ECO:0000256" key="6">
    <source>
        <dbReference type="ARBA" id="ARBA00023274"/>
    </source>
</evidence>
<dbReference type="InterPro" id="IPR037229">
    <property type="entry name" value="Ribosomal_bL35_sf"/>
</dbReference>
<comment type="subcellular location">
    <subcellularLocation>
        <location evidence="1">Mitochondrion</location>
    </subcellularLocation>
</comment>
<dbReference type="GO" id="GO:1990904">
    <property type="term" value="C:ribonucleoprotein complex"/>
    <property type="evidence" value="ECO:0007669"/>
    <property type="project" value="UniProtKB-KW"/>
</dbReference>
<keyword evidence="5" id="KW-0496">Mitochondrion</keyword>
<dbReference type="GO" id="GO:0005840">
    <property type="term" value="C:ribosome"/>
    <property type="evidence" value="ECO:0007669"/>
    <property type="project" value="UniProtKB-KW"/>
</dbReference>
<feature type="compositionally biased region" description="Low complexity" evidence="9">
    <location>
        <begin position="144"/>
        <end position="159"/>
    </location>
</feature>
<feature type="region of interest" description="Disordered" evidence="9">
    <location>
        <begin position="1"/>
        <end position="162"/>
    </location>
</feature>
<evidence type="ECO:0000256" key="4">
    <source>
        <dbReference type="ARBA" id="ARBA00022980"/>
    </source>
</evidence>
<sequence length="361" mass="39041">PKGGGCAGGRSGTRPVPRTGRTRRAPGGCGTPGPERPQVPRAAPVGGTRFRGRDGRGGLRAAAGPRGRSGRRCRGQPPWAGPGSEDGTDEEGSGRLRDPGAGAAAGAAGSPRGRDPVPRTGRTRRAPGGCGTPGPSGRKCRGQPPWAGPGAAPPGAAWPWRRRRRRAGPWRVGTGAVSGRCRGWGCVAGTFVLRLSRVPAGILRRWAPRALPLCGPSARCFGHGPAPAPLWTPRLLGENRPRAGTPSVLSSVTPLLPSLLQQPARTLTYCSLRKGKRKSVKSVVKRFLRLHNGLWVRRKSGYKKKLWKKSAAQKKRLREFVLCTRTQCKLLDKMTTSFWKRRNWYIDDPYQKYHDRTNLRV</sequence>
<dbReference type="InterPro" id="IPR021137">
    <property type="entry name" value="Ribosomal_bL35-like"/>
</dbReference>
<dbReference type="InterPro" id="IPR019338">
    <property type="entry name" value="Ribosomal_bL35m"/>
</dbReference>
<keyword evidence="3" id="KW-0809">Transit peptide</keyword>
<reference evidence="10" key="3">
    <citation type="submission" date="2025-09" db="UniProtKB">
        <authorList>
            <consortium name="Ensembl"/>
        </authorList>
    </citation>
    <scope>IDENTIFICATION</scope>
</reference>
<reference evidence="10" key="2">
    <citation type="submission" date="2025-08" db="UniProtKB">
        <authorList>
            <consortium name="Ensembl"/>
        </authorList>
    </citation>
    <scope>IDENTIFICATION</scope>
</reference>
<dbReference type="Proteomes" id="UP000694553">
    <property type="component" value="Unassembled WGS sequence"/>
</dbReference>
<protein>
    <recommendedName>
        <fullName evidence="7">Large ribosomal subunit protein bL35m</fullName>
    </recommendedName>
    <alternativeName>
        <fullName evidence="8">39S ribosomal protein L35, mitochondrial</fullName>
    </alternativeName>
</protein>
<feature type="compositionally biased region" description="Gly residues" evidence="9">
    <location>
        <begin position="1"/>
        <end position="11"/>
    </location>
</feature>
<evidence type="ECO:0000256" key="7">
    <source>
        <dbReference type="ARBA" id="ARBA00035273"/>
    </source>
</evidence>
<keyword evidence="6" id="KW-0687">Ribonucleoprotein</keyword>
<accession>A0A8U7MKR8</accession>
<dbReference type="Ensembl" id="ENSCMUT00000015412.2">
    <property type="protein sequence ID" value="ENSCMUP00000014353.2"/>
    <property type="gene ID" value="ENSCMUG00000008963.2"/>
</dbReference>
<comment type="similarity">
    <text evidence="2">Belongs to the bacterial ribosomal protein bL35 family.</text>
</comment>
<name>A0A8C3GYQ4_CORMO</name>
<dbReference type="Pfam" id="PF01632">
    <property type="entry name" value="Ribosomal_L35p"/>
    <property type="match status" value="1"/>
</dbReference>
<dbReference type="AlphaFoldDB" id="A0A8C3GYQ4"/>
<dbReference type="GO" id="GO:0006412">
    <property type="term" value="P:translation"/>
    <property type="evidence" value="ECO:0007669"/>
    <property type="project" value="InterPro"/>
</dbReference>
<keyword evidence="11" id="KW-1185">Reference proteome</keyword>